<dbReference type="RefSeq" id="WP_413264859.1">
    <property type="nucleotide sequence ID" value="NZ_JBHFNR010000146.1"/>
</dbReference>
<evidence type="ECO:0000313" key="1">
    <source>
        <dbReference type="EMBL" id="MFB2895219.1"/>
    </source>
</evidence>
<gene>
    <name evidence="1" type="ORF">ACE1CI_20110</name>
</gene>
<organism evidence="1 2">
    <name type="scientific">Floridaenema flaviceps BLCC-F50</name>
    <dbReference type="NCBI Taxonomy" id="3153642"/>
    <lineage>
        <taxon>Bacteria</taxon>
        <taxon>Bacillati</taxon>
        <taxon>Cyanobacteriota</taxon>
        <taxon>Cyanophyceae</taxon>
        <taxon>Oscillatoriophycideae</taxon>
        <taxon>Aerosakkonematales</taxon>
        <taxon>Aerosakkonemataceae</taxon>
        <taxon>Floridanema</taxon>
        <taxon>Floridanema flaviceps</taxon>
    </lineage>
</organism>
<keyword evidence="2" id="KW-1185">Reference proteome</keyword>
<comment type="caution">
    <text evidence="1">The sequence shown here is derived from an EMBL/GenBank/DDBJ whole genome shotgun (WGS) entry which is preliminary data.</text>
</comment>
<reference evidence="1 2" key="1">
    <citation type="submission" date="2024-09" db="EMBL/GenBank/DDBJ databases">
        <title>Floridaenema gen nov. (Aerosakkonemataceae, Aerosakkonematales ord. nov., Cyanobacteria) from benthic tropical and subtropical fresh waters, with the description of four new species.</title>
        <authorList>
            <person name="Moretto J.A."/>
            <person name="Berthold D.E."/>
            <person name="Lefler F.W."/>
            <person name="Huang I.-S."/>
            <person name="Laughinghouse H. IV."/>
        </authorList>
    </citation>
    <scope>NUCLEOTIDE SEQUENCE [LARGE SCALE GENOMIC DNA]</scope>
    <source>
        <strain evidence="1 2">BLCC-F50</strain>
    </source>
</reference>
<dbReference type="EMBL" id="JBHFNR010000146">
    <property type="protein sequence ID" value="MFB2895219.1"/>
    <property type="molecule type" value="Genomic_DNA"/>
</dbReference>
<proteinExistence type="predicted"/>
<name>A0ABV4XWD1_9CYAN</name>
<evidence type="ECO:0000313" key="2">
    <source>
        <dbReference type="Proteomes" id="UP001576784"/>
    </source>
</evidence>
<dbReference type="Proteomes" id="UP001576784">
    <property type="component" value="Unassembled WGS sequence"/>
</dbReference>
<protein>
    <submittedName>
        <fullName evidence="1">Uncharacterized protein</fullName>
    </submittedName>
</protein>
<sequence>MDLAQRIIKYMTDKDYRISTEPGQVNIVYIEGVNPDGTINADRLDEWNDLRIVITFQFGNPVIVGKYIATTEPGRKYTMQPMNRNGAARIQFGQYKAWRVGTHGGSQPHEALVQVTPVSVCRDLNKDGVRTGDKVHTGLFGINQHWGYDMKNVGAASAGCLVGQSRESHRQFMGWVKADPRYRTDRNYIFRTTIIAGDKL</sequence>
<accession>A0ABV4XWD1</accession>